<dbReference type="PANTHER" id="PTHR47165">
    <property type="entry name" value="OS03G0429900 PROTEIN"/>
    <property type="match status" value="1"/>
</dbReference>
<evidence type="ECO:0000259" key="12">
    <source>
        <dbReference type="Pfam" id="PF01336"/>
    </source>
</evidence>
<evidence type="ECO:0000256" key="7">
    <source>
        <dbReference type="ARBA" id="ARBA00023125"/>
    </source>
</evidence>
<evidence type="ECO:0000256" key="2">
    <source>
        <dbReference type="ARBA" id="ARBA00005690"/>
    </source>
</evidence>
<accession>A0A232ETU1</accession>
<dbReference type="GO" id="GO:0003677">
    <property type="term" value="F:DNA binding"/>
    <property type="evidence" value="ECO:0007669"/>
    <property type="project" value="UniProtKB-KW"/>
</dbReference>
<dbReference type="InterPro" id="IPR012340">
    <property type="entry name" value="NA-bd_OB-fold"/>
</dbReference>
<comment type="subunit">
    <text evidence="10 11">Component of the heterotrimeric canonical replication protein A complex (RPA).</text>
</comment>
<dbReference type="Pfam" id="PF04057">
    <property type="entry name" value="Rep-A_N"/>
    <property type="match status" value="1"/>
</dbReference>
<keyword evidence="7 11" id="KW-0238">DNA-binding</keyword>
<evidence type="ECO:0000313" key="16">
    <source>
        <dbReference type="EMBL" id="OXU21716.1"/>
    </source>
</evidence>
<dbReference type="Gene3D" id="2.40.50.140">
    <property type="entry name" value="Nucleic acid-binding proteins"/>
    <property type="match status" value="4"/>
</dbReference>
<reference evidence="16 17" key="1">
    <citation type="journal article" date="2017" name="Curr. Biol.">
        <title>The Evolution of Venom by Co-option of Single-Copy Genes.</title>
        <authorList>
            <person name="Martinson E.O."/>
            <person name="Mrinalini"/>
            <person name="Kelkar Y.D."/>
            <person name="Chang C.H."/>
            <person name="Werren J.H."/>
        </authorList>
    </citation>
    <scope>NUCLEOTIDE SEQUENCE [LARGE SCALE GENOMIC DNA]</scope>
    <source>
        <strain evidence="16 17">Alberta</strain>
        <tissue evidence="16">Whole body</tissue>
    </source>
</reference>
<feature type="domain" description="Replication protein A OB" evidence="15">
    <location>
        <begin position="283"/>
        <end position="381"/>
    </location>
</feature>
<keyword evidence="8 11" id="KW-0539">Nucleus</keyword>
<evidence type="ECO:0000256" key="1">
    <source>
        <dbReference type="ARBA" id="ARBA00004123"/>
    </source>
</evidence>
<dbReference type="CDD" id="cd04476">
    <property type="entry name" value="RPA1_DBD_C"/>
    <property type="match status" value="1"/>
</dbReference>
<dbReference type="SUPFAM" id="SSF50249">
    <property type="entry name" value="Nucleic acid-binding proteins"/>
    <property type="match status" value="4"/>
</dbReference>
<evidence type="ECO:0000256" key="8">
    <source>
        <dbReference type="ARBA" id="ARBA00023242"/>
    </source>
</evidence>
<dbReference type="InterPro" id="IPR047192">
    <property type="entry name" value="Euk_RPA1_DBD_C"/>
</dbReference>
<dbReference type="GO" id="GO:0006260">
    <property type="term" value="P:DNA replication"/>
    <property type="evidence" value="ECO:0007669"/>
    <property type="project" value="UniProtKB-KW"/>
</dbReference>
<dbReference type="GO" id="GO:0006310">
    <property type="term" value="P:DNA recombination"/>
    <property type="evidence" value="ECO:0007669"/>
    <property type="project" value="InterPro"/>
</dbReference>
<evidence type="ECO:0000259" key="15">
    <source>
        <dbReference type="Pfam" id="PF16900"/>
    </source>
</evidence>
<evidence type="ECO:0000256" key="6">
    <source>
        <dbReference type="ARBA" id="ARBA00022833"/>
    </source>
</evidence>
<dbReference type="Proteomes" id="UP000215335">
    <property type="component" value="Unassembled WGS sequence"/>
</dbReference>
<evidence type="ECO:0000256" key="4">
    <source>
        <dbReference type="ARBA" id="ARBA00022723"/>
    </source>
</evidence>
<dbReference type="InterPro" id="IPR007199">
    <property type="entry name" value="Rep_factor-A_N"/>
</dbReference>
<dbReference type="InterPro" id="IPR013955">
    <property type="entry name" value="Rep_factor-A_C"/>
</dbReference>
<dbReference type="AlphaFoldDB" id="A0A232ETU1"/>
<sequence>MHGLTEGALKSILDDGVEVEAPVFQVTNYKLVKSGIPKYRLQINDGCRESTYVILASQLNHLIENRNLSEFSIMKLNQYSTSMIRGPDNSEKKIITIVDCEILVPGHQIGKNLKKNNTKVEKAVPITRIPTNQQVARPAPELNNLVDIMNPIMNSDAPAFTTPIAALSPYHSRWIIKARVINKSQIRTWSNSRGEGKFFSMDLIDESSEIRCTAFRDECDKFYNLIEIDKVYYISKCQLKPANKQFNYLRNDYEMSLTYDSQITICNEKTETIPSLQFNFVPIRAIETMPTNEIIDILGIVKTCSDLQTFTKRLTGQELTKKDVGVVDENNYLIKVTLWAEKAQNFDGSGNPVVAIKGAKIGEFNGGKTLSLLPTSILRVNPDIPTAHKLRSWFLTVGATTESHSISTTTNDRGINGSLLTFREVDENKLGHPDMPFIYNTKCTVNLIKAENALYKSCPSENCKKKVVDQSNGMYRCEKCAKDYPNFTYRLLVNANLVDWTGNQWIAAFSDEAEILLNGSGPELGELKEKDFDAYLEKIAEASFKSYIFQIRVKQETFNDETRLKSTVLSVQPVNYKMYLDHLLSKIQKLSVEKQ</sequence>
<dbReference type="GO" id="GO:0008270">
    <property type="term" value="F:zinc ion binding"/>
    <property type="evidence" value="ECO:0007669"/>
    <property type="project" value="UniProtKB-KW"/>
</dbReference>
<dbReference type="FunFam" id="2.40.50.140:FF:000064">
    <property type="entry name" value="Replication protein A subunit"/>
    <property type="match status" value="1"/>
</dbReference>
<evidence type="ECO:0000259" key="13">
    <source>
        <dbReference type="Pfam" id="PF04057"/>
    </source>
</evidence>
<organism evidence="16 17">
    <name type="scientific">Trichomalopsis sarcophagae</name>
    <dbReference type="NCBI Taxonomy" id="543379"/>
    <lineage>
        <taxon>Eukaryota</taxon>
        <taxon>Metazoa</taxon>
        <taxon>Ecdysozoa</taxon>
        <taxon>Arthropoda</taxon>
        <taxon>Hexapoda</taxon>
        <taxon>Insecta</taxon>
        <taxon>Pterygota</taxon>
        <taxon>Neoptera</taxon>
        <taxon>Endopterygota</taxon>
        <taxon>Hymenoptera</taxon>
        <taxon>Apocrita</taxon>
        <taxon>Proctotrupomorpha</taxon>
        <taxon>Chalcidoidea</taxon>
        <taxon>Pteromalidae</taxon>
        <taxon>Pteromalinae</taxon>
        <taxon>Trichomalopsis</taxon>
    </lineage>
</organism>
<keyword evidence="4 11" id="KW-0479">Metal-binding</keyword>
<evidence type="ECO:0000256" key="5">
    <source>
        <dbReference type="ARBA" id="ARBA00022771"/>
    </source>
</evidence>
<keyword evidence="6 11" id="KW-0862">Zinc</keyword>
<keyword evidence="5 11" id="KW-0863">Zinc-finger</keyword>
<dbReference type="CDD" id="cd04474">
    <property type="entry name" value="RPA1_DBD_A"/>
    <property type="match status" value="1"/>
</dbReference>
<evidence type="ECO:0000256" key="11">
    <source>
        <dbReference type="RuleBase" id="RU364130"/>
    </source>
</evidence>
<dbReference type="Pfam" id="PF16900">
    <property type="entry name" value="REPA_OB_2"/>
    <property type="match status" value="1"/>
</dbReference>
<dbReference type="GO" id="GO:0006281">
    <property type="term" value="P:DNA repair"/>
    <property type="evidence" value="ECO:0007669"/>
    <property type="project" value="InterPro"/>
</dbReference>
<comment type="subcellular location">
    <subcellularLocation>
        <location evidence="1 11">Nucleus</location>
    </subcellularLocation>
</comment>
<dbReference type="GO" id="GO:0005634">
    <property type="term" value="C:nucleus"/>
    <property type="evidence" value="ECO:0007669"/>
    <property type="project" value="UniProtKB-SubCell"/>
</dbReference>
<comment type="function">
    <text evidence="9 11">As part of the heterotrimeric replication protein A complex (RPA/RP-A), binds and stabilizes single-stranded DNA intermediates, that form during DNA replication or upon DNA stress. It prevents their reannealing and in parallel, recruits and activates different proteins and complexes involved in DNA metabolism. Thereby, it plays an essential role both in DNA replication and the cellular response to DNA damage.</text>
</comment>
<evidence type="ECO:0000313" key="17">
    <source>
        <dbReference type="Proteomes" id="UP000215335"/>
    </source>
</evidence>
<comment type="caution">
    <text evidence="16">The sequence shown here is derived from an EMBL/GenBank/DDBJ whole genome shotgun (WGS) entry which is preliminary data.</text>
</comment>
<dbReference type="NCBIfam" id="TIGR00617">
    <property type="entry name" value="rpa1"/>
    <property type="match status" value="1"/>
</dbReference>
<evidence type="ECO:0000256" key="3">
    <source>
        <dbReference type="ARBA" id="ARBA00022705"/>
    </source>
</evidence>
<feature type="domain" description="OB" evidence="12">
    <location>
        <begin position="175"/>
        <end position="255"/>
    </location>
</feature>
<gene>
    <name evidence="16" type="ORF">TSAR_001359</name>
</gene>
<feature type="domain" description="Replication factor A C-terminal" evidence="14">
    <location>
        <begin position="439"/>
        <end position="583"/>
    </location>
</feature>
<dbReference type="FunFam" id="2.40.50.140:FF:000041">
    <property type="entry name" value="Replication protein A subunit"/>
    <property type="match status" value="1"/>
</dbReference>
<dbReference type="CDD" id="cd04475">
    <property type="entry name" value="RPA1_DBD_B"/>
    <property type="match status" value="1"/>
</dbReference>
<dbReference type="Pfam" id="PF01336">
    <property type="entry name" value="tRNA_anti-codon"/>
    <property type="match status" value="1"/>
</dbReference>
<proteinExistence type="inferred from homology"/>
<dbReference type="InterPro" id="IPR004365">
    <property type="entry name" value="NA-bd_OB_tRNA"/>
</dbReference>
<evidence type="ECO:0000256" key="9">
    <source>
        <dbReference type="ARBA" id="ARBA00058595"/>
    </source>
</evidence>
<dbReference type="STRING" id="543379.A0A232ETU1"/>
<name>A0A232ETU1_9HYME</name>
<protein>
    <recommendedName>
        <fullName evidence="11">Replication protein A subunit</fullName>
    </recommendedName>
</protein>
<dbReference type="PANTHER" id="PTHR47165:SF4">
    <property type="entry name" value="OS03G0429900 PROTEIN"/>
    <property type="match status" value="1"/>
</dbReference>
<dbReference type="InterPro" id="IPR004591">
    <property type="entry name" value="Rfa1"/>
</dbReference>
<feature type="domain" description="Replication factor-A protein 1 N-terminal" evidence="13">
    <location>
        <begin position="4"/>
        <end position="104"/>
    </location>
</feature>
<dbReference type="Pfam" id="PF08646">
    <property type="entry name" value="Rep_fac-A_C"/>
    <property type="match status" value="1"/>
</dbReference>
<dbReference type="FunFam" id="2.40.50.140:FF:000090">
    <property type="entry name" value="Replication protein A subunit"/>
    <property type="match status" value="1"/>
</dbReference>
<evidence type="ECO:0000259" key="14">
    <source>
        <dbReference type="Pfam" id="PF08646"/>
    </source>
</evidence>
<dbReference type="OrthoDB" id="1751331at2759"/>
<comment type="similarity">
    <text evidence="2 11">Belongs to the replication factor A protein 1 family.</text>
</comment>
<evidence type="ECO:0000256" key="10">
    <source>
        <dbReference type="ARBA" id="ARBA00062035"/>
    </source>
</evidence>
<dbReference type="EMBL" id="NNAY01002256">
    <property type="protein sequence ID" value="OXU21716.1"/>
    <property type="molecule type" value="Genomic_DNA"/>
</dbReference>
<keyword evidence="17" id="KW-1185">Reference proteome</keyword>
<dbReference type="InterPro" id="IPR031657">
    <property type="entry name" value="REPA_OB_2"/>
</dbReference>
<keyword evidence="3 11" id="KW-0235">DNA replication</keyword>